<proteinExistence type="predicted"/>
<dbReference type="Proteomes" id="UP001652564">
    <property type="component" value="Unassembled WGS sequence"/>
</dbReference>
<gene>
    <name evidence="1" type="ORF">OEZ71_04410</name>
</gene>
<protein>
    <submittedName>
        <fullName evidence="1">Uncharacterized protein</fullName>
    </submittedName>
</protein>
<dbReference type="RefSeq" id="WP_263738700.1">
    <property type="nucleotide sequence ID" value="NZ_JAOWKZ010000001.1"/>
</dbReference>
<comment type="caution">
    <text evidence="1">The sequence shown here is derived from an EMBL/GenBank/DDBJ whole genome shotgun (WGS) entry which is preliminary data.</text>
</comment>
<dbReference type="EMBL" id="JAOWKZ010000001">
    <property type="protein sequence ID" value="MCV2871532.1"/>
    <property type="molecule type" value="Genomic_DNA"/>
</dbReference>
<accession>A0ABT2ZK76</accession>
<keyword evidence="2" id="KW-1185">Reference proteome</keyword>
<evidence type="ECO:0000313" key="1">
    <source>
        <dbReference type="EMBL" id="MCV2871532.1"/>
    </source>
</evidence>
<sequence length="73" mass="8298">MPRYNEMFELSVSDIDLIETALSQTRDTLSRDIAGQSGNSEKAVRLKQVQELLGRLHNQKIFYRPKDGVYIGG</sequence>
<organism evidence="1 2">
    <name type="scientific">Albidovulum litorale</name>
    <dbReference type="NCBI Taxonomy" id="2984134"/>
    <lineage>
        <taxon>Bacteria</taxon>
        <taxon>Pseudomonadati</taxon>
        <taxon>Pseudomonadota</taxon>
        <taxon>Alphaproteobacteria</taxon>
        <taxon>Rhodobacterales</taxon>
        <taxon>Paracoccaceae</taxon>
        <taxon>Albidovulum</taxon>
    </lineage>
</organism>
<evidence type="ECO:0000313" key="2">
    <source>
        <dbReference type="Proteomes" id="UP001652564"/>
    </source>
</evidence>
<reference evidence="1 2" key="1">
    <citation type="submission" date="2022-10" db="EMBL/GenBank/DDBJ databases">
        <title>Defluviimonas sp. nov., isolated from ocean surface sediments.</title>
        <authorList>
            <person name="He W."/>
            <person name="Wang L."/>
            <person name="Zhang D.-F."/>
        </authorList>
    </citation>
    <scope>NUCLEOTIDE SEQUENCE [LARGE SCALE GENOMIC DNA]</scope>
    <source>
        <strain evidence="1 2">WL0050</strain>
    </source>
</reference>
<name>A0ABT2ZK76_9RHOB</name>